<feature type="transmembrane region" description="Helical" evidence="10">
    <location>
        <begin position="148"/>
        <end position="165"/>
    </location>
</feature>
<evidence type="ECO:0000313" key="12">
    <source>
        <dbReference type="Proteomes" id="UP001597215"/>
    </source>
</evidence>
<evidence type="ECO:0000256" key="6">
    <source>
        <dbReference type="ARBA" id="ARBA00022989"/>
    </source>
</evidence>
<dbReference type="CDD" id="cd13131">
    <property type="entry name" value="MATE_NorM_like"/>
    <property type="match status" value="1"/>
</dbReference>
<reference evidence="12" key="1">
    <citation type="journal article" date="2019" name="Int. J. Syst. Evol. Microbiol.">
        <title>The Global Catalogue of Microorganisms (GCM) 10K type strain sequencing project: providing services to taxonomists for standard genome sequencing and annotation.</title>
        <authorList>
            <consortium name="The Broad Institute Genomics Platform"/>
            <consortium name="The Broad Institute Genome Sequencing Center for Infectious Disease"/>
            <person name="Wu L."/>
            <person name="Ma J."/>
        </authorList>
    </citation>
    <scope>NUCLEOTIDE SEQUENCE [LARGE SCALE GENOMIC DNA]</scope>
    <source>
        <strain evidence="12">CGMCC 1.12449</strain>
    </source>
</reference>
<feature type="transmembrane region" description="Helical" evidence="10">
    <location>
        <begin position="27"/>
        <end position="45"/>
    </location>
</feature>
<gene>
    <name evidence="11" type="ORF">ACFSAG_08805</name>
</gene>
<dbReference type="NCBIfam" id="TIGR00797">
    <property type="entry name" value="matE"/>
    <property type="match status" value="1"/>
</dbReference>
<evidence type="ECO:0000256" key="4">
    <source>
        <dbReference type="ARBA" id="ARBA00022475"/>
    </source>
</evidence>
<keyword evidence="5 10" id="KW-0812">Transmembrane</keyword>
<evidence type="ECO:0000256" key="7">
    <source>
        <dbReference type="ARBA" id="ARBA00023065"/>
    </source>
</evidence>
<evidence type="ECO:0000256" key="8">
    <source>
        <dbReference type="ARBA" id="ARBA00023136"/>
    </source>
</evidence>
<feature type="transmembrane region" description="Helical" evidence="10">
    <location>
        <begin position="65"/>
        <end position="90"/>
    </location>
</feature>
<feature type="transmembrane region" description="Helical" evidence="10">
    <location>
        <begin position="374"/>
        <end position="397"/>
    </location>
</feature>
<proteinExistence type="predicted"/>
<keyword evidence="12" id="KW-1185">Reference proteome</keyword>
<keyword evidence="8 10" id="KW-0472">Membrane</keyword>
<keyword evidence="6 10" id="KW-1133">Transmembrane helix</keyword>
<feature type="transmembrane region" description="Helical" evidence="10">
    <location>
        <begin position="409"/>
        <end position="432"/>
    </location>
</feature>
<evidence type="ECO:0000256" key="2">
    <source>
        <dbReference type="ARBA" id="ARBA00022448"/>
    </source>
</evidence>
<dbReference type="Proteomes" id="UP001597215">
    <property type="component" value="Unassembled WGS sequence"/>
</dbReference>
<feature type="transmembrane region" description="Helical" evidence="10">
    <location>
        <begin position="209"/>
        <end position="231"/>
    </location>
</feature>
<feature type="transmembrane region" description="Helical" evidence="10">
    <location>
        <begin position="438"/>
        <end position="456"/>
    </location>
</feature>
<name>A0ABW4ME54_9SPHN</name>
<sequence>MLRYSNDMATAAIRQDRQSPWRDEFRATMVLAWPLILTNVTMVLINSTDVFLLARLGPDALAASALGTGILFAMMLVGIGIVIAGSPLMAAELGRKSYSVRDIRRTFRQSMWSATFVCIPIWAVLWFTGDFLAWAGQPERLADDTGQFMRAIMWLLWPQLGVVALRSFMAALELPKWTMVAGFAAVVVNAVVNYGLIFGHFGLPRLELVGAGIGSTLTSLFQFLFLAVIAMRHPKFRRYHLFGRWWRADWQRFATIWKLGFPIGLHMGFEAMVFAAAIFLMGYISIEAAAAHAVAIQIASMTFMVPMGLAQAATVRVGLGYGRRDAEAIRRSGWTAYALGVGFMTAMAVLIWAIPGTLAGFFLDSELKGNAEVLRLAVSFLIIAAIFQIVDGAQVVGTGMLRGLQDTTWPMLFAAFGYWVVGLGFGAWLAFYRGYDGVGIWIGLALGLGIVAALVLSRWLMRHRLNLVPTV</sequence>
<comment type="caution">
    <text evidence="11">The sequence shown here is derived from an EMBL/GenBank/DDBJ whole genome shotgun (WGS) entry which is preliminary data.</text>
</comment>
<evidence type="ECO:0000256" key="10">
    <source>
        <dbReference type="SAM" id="Phobius"/>
    </source>
</evidence>
<feature type="transmembrane region" description="Helical" evidence="10">
    <location>
        <begin position="259"/>
        <end position="284"/>
    </location>
</feature>
<evidence type="ECO:0000313" key="11">
    <source>
        <dbReference type="EMBL" id="MFD1766941.1"/>
    </source>
</evidence>
<dbReference type="Pfam" id="PF01554">
    <property type="entry name" value="MatE"/>
    <property type="match status" value="2"/>
</dbReference>
<protein>
    <recommendedName>
        <fullName evidence="9">Multidrug-efflux transporter</fullName>
    </recommendedName>
</protein>
<accession>A0ABW4ME54</accession>
<dbReference type="PIRSF" id="PIRSF006603">
    <property type="entry name" value="DinF"/>
    <property type="match status" value="1"/>
</dbReference>
<dbReference type="PANTHER" id="PTHR43298">
    <property type="entry name" value="MULTIDRUG RESISTANCE PROTEIN NORM-RELATED"/>
    <property type="match status" value="1"/>
</dbReference>
<keyword evidence="2" id="KW-0813">Transport</keyword>
<feature type="transmembrane region" description="Helical" evidence="10">
    <location>
        <begin position="177"/>
        <end position="197"/>
    </location>
</feature>
<dbReference type="PANTHER" id="PTHR43298:SF2">
    <property type="entry name" value="FMN_FAD EXPORTER YEEO-RELATED"/>
    <property type="match status" value="1"/>
</dbReference>
<dbReference type="InterPro" id="IPR002528">
    <property type="entry name" value="MATE_fam"/>
</dbReference>
<feature type="transmembrane region" description="Helical" evidence="10">
    <location>
        <begin position="290"/>
        <end position="313"/>
    </location>
</feature>
<evidence type="ECO:0000256" key="1">
    <source>
        <dbReference type="ARBA" id="ARBA00004429"/>
    </source>
</evidence>
<organism evidence="11 12">
    <name type="scientific">Sphingorhabdus buctiana</name>
    <dbReference type="NCBI Taxonomy" id="1508805"/>
    <lineage>
        <taxon>Bacteria</taxon>
        <taxon>Pseudomonadati</taxon>
        <taxon>Pseudomonadota</taxon>
        <taxon>Alphaproteobacteria</taxon>
        <taxon>Sphingomonadales</taxon>
        <taxon>Sphingomonadaceae</taxon>
        <taxon>Sphingorhabdus</taxon>
    </lineage>
</organism>
<feature type="transmembrane region" description="Helical" evidence="10">
    <location>
        <begin position="334"/>
        <end position="354"/>
    </location>
</feature>
<keyword evidence="7" id="KW-0406">Ion transport</keyword>
<keyword evidence="3" id="KW-0050">Antiport</keyword>
<feature type="transmembrane region" description="Helical" evidence="10">
    <location>
        <begin position="111"/>
        <end position="128"/>
    </location>
</feature>
<evidence type="ECO:0000256" key="9">
    <source>
        <dbReference type="ARBA" id="ARBA00031636"/>
    </source>
</evidence>
<keyword evidence="4" id="KW-1003">Cell membrane</keyword>
<dbReference type="InterPro" id="IPR050222">
    <property type="entry name" value="MATE_MdtK"/>
</dbReference>
<evidence type="ECO:0000256" key="3">
    <source>
        <dbReference type="ARBA" id="ARBA00022449"/>
    </source>
</evidence>
<comment type="subcellular location">
    <subcellularLocation>
        <location evidence="1">Cell inner membrane</location>
        <topology evidence="1">Multi-pass membrane protein</topology>
    </subcellularLocation>
</comment>
<dbReference type="InterPro" id="IPR048279">
    <property type="entry name" value="MdtK-like"/>
</dbReference>
<evidence type="ECO:0000256" key="5">
    <source>
        <dbReference type="ARBA" id="ARBA00022692"/>
    </source>
</evidence>
<dbReference type="EMBL" id="JBHUEL010000008">
    <property type="protein sequence ID" value="MFD1766941.1"/>
    <property type="molecule type" value="Genomic_DNA"/>
</dbReference>